<dbReference type="PROSITE" id="PS51186">
    <property type="entry name" value="GNAT"/>
    <property type="match status" value="1"/>
</dbReference>
<accession>A0A409VZI1</accession>
<evidence type="ECO:0000256" key="1">
    <source>
        <dbReference type="SAM" id="MobiDB-lite"/>
    </source>
</evidence>
<name>A0A409VZI1_9AGAR</name>
<dbReference type="EMBL" id="NHTK01005905">
    <property type="protein sequence ID" value="PPQ71672.1"/>
    <property type="molecule type" value="Genomic_DNA"/>
</dbReference>
<dbReference type="InterPro" id="IPR000182">
    <property type="entry name" value="GNAT_dom"/>
</dbReference>
<dbReference type="InParanoid" id="A0A409VZI1"/>
<keyword evidence="4" id="KW-1185">Reference proteome</keyword>
<evidence type="ECO:0000259" key="2">
    <source>
        <dbReference type="PROSITE" id="PS51186"/>
    </source>
</evidence>
<dbReference type="AlphaFoldDB" id="A0A409VZI1"/>
<dbReference type="InterPro" id="IPR016181">
    <property type="entry name" value="Acyl_CoA_acyltransferase"/>
</dbReference>
<dbReference type="Gene3D" id="3.40.630.30">
    <property type="match status" value="1"/>
</dbReference>
<feature type="region of interest" description="Disordered" evidence="1">
    <location>
        <begin position="1"/>
        <end position="21"/>
    </location>
</feature>
<dbReference type="SUPFAM" id="SSF55729">
    <property type="entry name" value="Acyl-CoA N-acyltransferases (Nat)"/>
    <property type="match status" value="1"/>
</dbReference>
<evidence type="ECO:0000313" key="3">
    <source>
        <dbReference type="EMBL" id="PPQ71672.1"/>
    </source>
</evidence>
<dbReference type="Proteomes" id="UP000284842">
    <property type="component" value="Unassembled WGS sequence"/>
</dbReference>
<feature type="non-terminal residue" evidence="3">
    <location>
        <position position="1"/>
    </location>
</feature>
<feature type="compositionally biased region" description="Basic and acidic residues" evidence="1">
    <location>
        <begin position="12"/>
        <end position="21"/>
    </location>
</feature>
<feature type="compositionally biased region" description="Basic residues" evidence="1">
    <location>
        <begin position="1"/>
        <end position="11"/>
    </location>
</feature>
<reference evidence="3 4" key="1">
    <citation type="journal article" date="2018" name="Evol. Lett.">
        <title>Horizontal gene cluster transfer increased hallucinogenic mushroom diversity.</title>
        <authorList>
            <person name="Reynolds H.T."/>
            <person name="Vijayakumar V."/>
            <person name="Gluck-Thaler E."/>
            <person name="Korotkin H.B."/>
            <person name="Matheny P.B."/>
            <person name="Slot J.C."/>
        </authorList>
    </citation>
    <scope>NUCLEOTIDE SEQUENCE [LARGE SCALE GENOMIC DNA]</scope>
    <source>
        <strain evidence="3 4">2629</strain>
    </source>
</reference>
<dbReference type="OrthoDB" id="4080456at2759"/>
<sequence length="366" mass="41585">NSRPQKKRRKQRNYEKEQSEKPVLHSFSLQPLLKGLRIEDDVEEHSFEDLIGPILPELLEERENLELKLAEPDAHGQVLRPLRAGEREGLIEELAEKGVEHLSTKESLILRKLKLERQGKWISNLDGEKAVSPLGQLSPLNVSADALPHPEVLDALYSITTTKFDNSFLSRIHGSGEAIEQNLLAVDWQTKTPWMNLLSDIREHYSLAHPDRDQPIEQLGPISYVTLSAGLVPQVNDLLERCFWAGIDISDSLDYWPEKATVIAMYKKVVVGVAILSSPLETYITFLAVRAGWDKSQIARTMLFHLISMNPDKDITLHVSVNNSAMLLYNQFGFKAEEFVAGFYSQYLDPTSRASKNAFRLRLRHL</sequence>
<dbReference type="STRING" id="181874.A0A409VZI1"/>
<feature type="domain" description="N-acetyltransferase" evidence="2">
    <location>
        <begin position="222"/>
        <end position="366"/>
    </location>
</feature>
<dbReference type="GO" id="GO:0016747">
    <property type="term" value="F:acyltransferase activity, transferring groups other than amino-acyl groups"/>
    <property type="evidence" value="ECO:0007669"/>
    <property type="project" value="InterPro"/>
</dbReference>
<evidence type="ECO:0000313" key="4">
    <source>
        <dbReference type="Proteomes" id="UP000284842"/>
    </source>
</evidence>
<dbReference type="Pfam" id="PF13673">
    <property type="entry name" value="Acetyltransf_10"/>
    <property type="match status" value="1"/>
</dbReference>
<protein>
    <recommendedName>
        <fullName evidence="2">N-acetyltransferase domain-containing protein</fullName>
    </recommendedName>
</protein>
<organism evidence="3 4">
    <name type="scientific">Panaeolus cyanescens</name>
    <dbReference type="NCBI Taxonomy" id="181874"/>
    <lineage>
        <taxon>Eukaryota</taxon>
        <taxon>Fungi</taxon>
        <taxon>Dikarya</taxon>
        <taxon>Basidiomycota</taxon>
        <taxon>Agaricomycotina</taxon>
        <taxon>Agaricomycetes</taxon>
        <taxon>Agaricomycetidae</taxon>
        <taxon>Agaricales</taxon>
        <taxon>Agaricineae</taxon>
        <taxon>Galeropsidaceae</taxon>
        <taxon>Panaeolus</taxon>
    </lineage>
</organism>
<gene>
    <name evidence="3" type="ORF">CVT24_007825</name>
</gene>
<comment type="caution">
    <text evidence="3">The sequence shown here is derived from an EMBL/GenBank/DDBJ whole genome shotgun (WGS) entry which is preliminary data.</text>
</comment>
<proteinExistence type="predicted"/>